<name>A0AAE0Y9H0_9GAST</name>
<comment type="caution">
    <text evidence="1">The sequence shown here is derived from an EMBL/GenBank/DDBJ whole genome shotgun (WGS) entry which is preliminary data.</text>
</comment>
<evidence type="ECO:0000313" key="1">
    <source>
        <dbReference type="EMBL" id="KAK3737832.1"/>
    </source>
</evidence>
<gene>
    <name evidence="1" type="ORF">RRG08_063238</name>
</gene>
<sequence>MAQLMEGRRGEIGWVNQVLRQPAHVPRQMKNSGYSNCISVSMETIARTWPSLQLLAETNLSEPRLGQR</sequence>
<reference evidence="1" key="1">
    <citation type="journal article" date="2023" name="G3 (Bethesda)">
        <title>A reference genome for the long-term kleptoplast-retaining sea slug Elysia crispata morphotype clarki.</title>
        <authorList>
            <person name="Eastman K.E."/>
            <person name="Pendleton A.L."/>
            <person name="Shaikh M.A."/>
            <person name="Suttiyut T."/>
            <person name="Ogas R."/>
            <person name="Tomko P."/>
            <person name="Gavelis G."/>
            <person name="Widhalm J.R."/>
            <person name="Wisecaver J.H."/>
        </authorList>
    </citation>
    <scope>NUCLEOTIDE SEQUENCE</scope>
    <source>
        <strain evidence="1">ECLA1</strain>
    </source>
</reference>
<dbReference type="EMBL" id="JAWDGP010006613">
    <property type="protein sequence ID" value="KAK3737832.1"/>
    <property type="molecule type" value="Genomic_DNA"/>
</dbReference>
<accession>A0AAE0Y9H0</accession>
<dbReference type="Proteomes" id="UP001283361">
    <property type="component" value="Unassembled WGS sequence"/>
</dbReference>
<organism evidence="1 2">
    <name type="scientific">Elysia crispata</name>
    <name type="common">lettuce slug</name>
    <dbReference type="NCBI Taxonomy" id="231223"/>
    <lineage>
        <taxon>Eukaryota</taxon>
        <taxon>Metazoa</taxon>
        <taxon>Spiralia</taxon>
        <taxon>Lophotrochozoa</taxon>
        <taxon>Mollusca</taxon>
        <taxon>Gastropoda</taxon>
        <taxon>Heterobranchia</taxon>
        <taxon>Euthyneura</taxon>
        <taxon>Panpulmonata</taxon>
        <taxon>Sacoglossa</taxon>
        <taxon>Placobranchoidea</taxon>
        <taxon>Plakobranchidae</taxon>
        <taxon>Elysia</taxon>
    </lineage>
</organism>
<proteinExistence type="predicted"/>
<evidence type="ECO:0000313" key="2">
    <source>
        <dbReference type="Proteomes" id="UP001283361"/>
    </source>
</evidence>
<keyword evidence="2" id="KW-1185">Reference proteome</keyword>
<protein>
    <submittedName>
        <fullName evidence="1">Uncharacterized protein</fullName>
    </submittedName>
</protein>
<dbReference type="AlphaFoldDB" id="A0AAE0Y9H0"/>